<dbReference type="Proteomes" id="UP000194837">
    <property type="component" value="Unassembled WGS sequence"/>
</dbReference>
<dbReference type="GO" id="GO:0016020">
    <property type="term" value="C:membrane"/>
    <property type="evidence" value="ECO:0007669"/>
    <property type="project" value="TreeGrafter"/>
</dbReference>
<dbReference type="InterPro" id="IPR029058">
    <property type="entry name" value="AB_hydrolase_fold"/>
</dbReference>
<dbReference type="PRINTS" id="PR00412">
    <property type="entry name" value="EPOXHYDRLASE"/>
</dbReference>
<dbReference type="AlphaFoldDB" id="A0A251Y6Z0"/>
<dbReference type="PANTHER" id="PTHR43798:SF33">
    <property type="entry name" value="HYDROLASE, PUTATIVE (AFU_ORTHOLOGUE AFUA_2G14860)-RELATED"/>
    <property type="match status" value="1"/>
</dbReference>
<dbReference type="InterPro" id="IPR000073">
    <property type="entry name" value="AB_hydrolase_1"/>
</dbReference>
<dbReference type="SUPFAM" id="SSF53474">
    <property type="entry name" value="alpha/beta-Hydrolases"/>
    <property type="match status" value="1"/>
</dbReference>
<evidence type="ECO:0000313" key="3">
    <source>
        <dbReference type="Proteomes" id="UP000194837"/>
    </source>
</evidence>
<accession>A0A251Y6Z0</accession>
<evidence type="ECO:0000313" key="2">
    <source>
        <dbReference type="EMBL" id="OUE19839.1"/>
    </source>
</evidence>
<dbReference type="Gene3D" id="3.40.50.1820">
    <property type="entry name" value="alpha/beta hydrolase"/>
    <property type="match status" value="1"/>
</dbReference>
<dbReference type="InterPro" id="IPR000639">
    <property type="entry name" value="Epox_hydrolase-like"/>
</dbReference>
<evidence type="ECO:0000259" key="1">
    <source>
        <dbReference type="Pfam" id="PF12697"/>
    </source>
</evidence>
<dbReference type="PANTHER" id="PTHR43798">
    <property type="entry name" value="MONOACYLGLYCEROL LIPASE"/>
    <property type="match status" value="1"/>
</dbReference>
<comment type="caution">
    <text evidence="2">The sequence shown here is derived from an EMBL/GenBank/DDBJ whole genome shotgun (WGS) entry which is preliminary data.</text>
</comment>
<reference evidence="2 3" key="1">
    <citation type="submission" date="2016-08" db="EMBL/GenBank/DDBJ databases">
        <title>Genome sequence of Clavibacter michiganensis spp strain CFBP7494.</title>
        <authorList>
            <person name="Thapa S.P."/>
            <person name="Coaker G."/>
            <person name="Jacques M.-A."/>
        </authorList>
    </citation>
    <scope>NUCLEOTIDE SEQUENCE [LARGE SCALE GENOMIC DNA]</scope>
    <source>
        <strain evidence="2">CFBP7494</strain>
    </source>
</reference>
<dbReference type="InterPro" id="IPR050266">
    <property type="entry name" value="AB_hydrolase_sf"/>
</dbReference>
<sequence>MPCFHVRMRLHIDETGTGPRAAVLLHGLMGSAESWWRIAPLLVARGYRVLAVDLPGHGLSDRDPALTVPRAAEAVTRAVADAGVVRPALAIGHSFGGIVLGEAFPDRRPDVVVYVDAPLEPGGGDPVEIEAAYERDRRNRTAEALRISRPEYSDRDREVEGRAAERFDPATAAALAAVPSYAWQPEPGSIVVRADPSRFVSAEEAARLAASGVDVRGIPGAAHSVWYSHFDAFTAALPEAFG</sequence>
<feature type="domain" description="AB hydrolase-1" evidence="1">
    <location>
        <begin position="23"/>
        <end position="235"/>
    </location>
</feature>
<organism evidence="2 3">
    <name type="scientific">Clavibacter michiganensis</name>
    <dbReference type="NCBI Taxonomy" id="28447"/>
    <lineage>
        <taxon>Bacteria</taxon>
        <taxon>Bacillati</taxon>
        <taxon>Actinomycetota</taxon>
        <taxon>Actinomycetes</taxon>
        <taxon>Micrococcales</taxon>
        <taxon>Microbacteriaceae</taxon>
        <taxon>Clavibacter</taxon>
    </lineage>
</organism>
<name>A0A251Y6Z0_9MICO</name>
<dbReference type="Pfam" id="PF12697">
    <property type="entry name" value="Abhydrolase_6"/>
    <property type="match status" value="1"/>
</dbReference>
<protein>
    <submittedName>
        <fullName evidence="2">Esterase YbfF</fullName>
    </submittedName>
</protein>
<dbReference type="EMBL" id="MDJW01000009">
    <property type="protein sequence ID" value="OUE19839.1"/>
    <property type="molecule type" value="Genomic_DNA"/>
</dbReference>
<dbReference type="GO" id="GO:0003824">
    <property type="term" value="F:catalytic activity"/>
    <property type="evidence" value="ECO:0007669"/>
    <property type="project" value="InterPro"/>
</dbReference>
<gene>
    <name evidence="2" type="primary">ybfF</name>
    <name evidence="2" type="ORF">BFL34_01982</name>
</gene>
<proteinExistence type="predicted"/>